<organism evidence="2">
    <name type="scientific">Tanacetum cinerariifolium</name>
    <name type="common">Dalmatian daisy</name>
    <name type="synonym">Chrysanthemum cinerariifolium</name>
    <dbReference type="NCBI Taxonomy" id="118510"/>
    <lineage>
        <taxon>Eukaryota</taxon>
        <taxon>Viridiplantae</taxon>
        <taxon>Streptophyta</taxon>
        <taxon>Embryophyta</taxon>
        <taxon>Tracheophyta</taxon>
        <taxon>Spermatophyta</taxon>
        <taxon>Magnoliopsida</taxon>
        <taxon>eudicotyledons</taxon>
        <taxon>Gunneridae</taxon>
        <taxon>Pentapetalae</taxon>
        <taxon>asterids</taxon>
        <taxon>campanulids</taxon>
        <taxon>Asterales</taxon>
        <taxon>Asteraceae</taxon>
        <taxon>Asteroideae</taxon>
        <taxon>Anthemideae</taxon>
        <taxon>Anthemidinae</taxon>
        <taxon>Tanacetum</taxon>
    </lineage>
</organism>
<dbReference type="EMBL" id="BKCJ011838409">
    <property type="protein sequence ID" value="GFD57200.1"/>
    <property type="molecule type" value="Genomic_DNA"/>
</dbReference>
<evidence type="ECO:0000256" key="1">
    <source>
        <dbReference type="SAM" id="MobiDB-lite"/>
    </source>
</evidence>
<feature type="non-terminal residue" evidence="2">
    <location>
        <position position="1"/>
    </location>
</feature>
<accession>A0A699XFK6</accession>
<feature type="compositionally biased region" description="Acidic residues" evidence="1">
    <location>
        <begin position="1"/>
        <end position="17"/>
    </location>
</feature>
<comment type="caution">
    <text evidence="2">The sequence shown here is derived from an EMBL/GenBank/DDBJ whole genome shotgun (WGS) entry which is preliminary data.</text>
</comment>
<dbReference type="AlphaFoldDB" id="A0A699XFK6"/>
<reference evidence="2" key="1">
    <citation type="journal article" date="2019" name="Sci. Rep.">
        <title>Draft genome of Tanacetum cinerariifolium, the natural source of mosquito coil.</title>
        <authorList>
            <person name="Yamashiro T."/>
            <person name="Shiraishi A."/>
            <person name="Satake H."/>
            <person name="Nakayama K."/>
        </authorList>
    </citation>
    <scope>NUCLEOTIDE SEQUENCE</scope>
</reference>
<feature type="region of interest" description="Disordered" evidence="1">
    <location>
        <begin position="1"/>
        <end position="58"/>
    </location>
</feature>
<proteinExistence type="predicted"/>
<name>A0A699XFK6_TANCI</name>
<protein>
    <submittedName>
        <fullName evidence="2">Uncharacterized protein</fullName>
    </submittedName>
</protein>
<sequence length="88" mass="10181">DDDKDDEEEGGDDEHEFDENKFDEETKDEESFDPIPQIPENSEDEGNGEEDLGLNIGEEERYIEVEEEDELYRDVNINQGRGLQASLE</sequence>
<gene>
    <name evidence="2" type="ORF">Tci_929169</name>
</gene>
<feature type="compositionally biased region" description="Acidic residues" evidence="1">
    <location>
        <begin position="41"/>
        <end position="52"/>
    </location>
</feature>
<evidence type="ECO:0000313" key="2">
    <source>
        <dbReference type="EMBL" id="GFD57200.1"/>
    </source>
</evidence>
<feature type="non-terminal residue" evidence="2">
    <location>
        <position position="88"/>
    </location>
</feature>